<protein>
    <recommendedName>
        <fullName evidence="1">3D domain-containing protein</fullName>
    </recommendedName>
</protein>
<proteinExistence type="predicted"/>
<name>A0AAV3X7V6_9CYAN</name>
<evidence type="ECO:0000259" key="1">
    <source>
        <dbReference type="Pfam" id="PF06725"/>
    </source>
</evidence>
<feature type="domain" description="3D" evidence="1">
    <location>
        <begin position="47"/>
        <end position="103"/>
    </location>
</feature>
<dbReference type="GO" id="GO:0004553">
    <property type="term" value="F:hydrolase activity, hydrolyzing O-glycosyl compounds"/>
    <property type="evidence" value="ECO:0007669"/>
    <property type="project" value="InterPro"/>
</dbReference>
<dbReference type="Pfam" id="PF06725">
    <property type="entry name" value="3D"/>
    <property type="match status" value="1"/>
</dbReference>
<comment type="caution">
    <text evidence="2">The sequence shown here is derived from an EMBL/GenBank/DDBJ whole genome shotgun (WGS) entry which is preliminary data.</text>
</comment>
<accession>A0AAV3X7V6</accession>
<dbReference type="AlphaFoldDB" id="A0AAV3X7V6"/>
<evidence type="ECO:0000313" key="3">
    <source>
        <dbReference type="Proteomes" id="UP001050975"/>
    </source>
</evidence>
<dbReference type="CDD" id="cd14667">
    <property type="entry name" value="3D_containing_proteins"/>
    <property type="match status" value="1"/>
</dbReference>
<sequence length="114" mass="12226">MPIPNAPLNLKTTFYSREETQGHLPASGISGATLQEALNGSGLLQCAIDPDVIPMLTEFTLTLWDGTSVRAKALDVGTAIKGEMIDIFVDTNEEAIELGVKEVTAFDFVEVSVE</sequence>
<reference evidence="2" key="1">
    <citation type="submission" date="2019-10" db="EMBL/GenBank/DDBJ databases">
        <title>Draft genome sequece of Microseira wollei NIES-4236.</title>
        <authorList>
            <person name="Yamaguchi H."/>
            <person name="Suzuki S."/>
            <person name="Kawachi M."/>
        </authorList>
    </citation>
    <scope>NUCLEOTIDE SEQUENCE</scope>
    <source>
        <strain evidence="2">NIES-4236</strain>
    </source>
</reference>
<dbReference type="InterPro" id="IPR010611">
    <property type="entry name" value="3D_dom"/>
</dbReference>
<gene>
    <name evidence="2" type="ORF">MiSe_21910</name>
</gene>
<dbReference type="InterPro" id="IPR059180">
    <property type="entry name" value="3D_YorM"/>
</dbReference>
<dbReference type="RefSeq" id="WP_226578902.1">
    <property type="nucleotide sequence ID" value="NZ_BLAY01000028.1"/>
</dbReference>
<dbReference type="EMBL" id="BLAY01000028">
    <property type="protein sequence ID" value="GET37438.1"/>
    <property type="molecule type" value="Genomic_DNA"/>
</dbReference>
<dbReference type="GO" id="GO:0019867">
    <property type="term" value="C:outer membrane"/>
    <property type="evidence" value="ECO:0007669"/>
    <property type="project" value="InterPro"/>
</dbReference>
<keyword evidence="3" id="KW-1185">Reference proteome</keyword>
<dbReference type="Proteomes" id="UP001050975">
    <property type="component" value="Unassembled WGS sequence"/>
</dbReference>
<organism evidence="2 3">
    <name type="scientific">Microseira wollei NIES-4236</name>
    <dbReference type="NCBI Taxonomy" id="2530354"/>
    <lineage>
        <taxon>Bacteria</taxon>
        <taxon>Bacillati</taxon>
        <taxon>Cyanobacteriota</taxon>
        <taxon>Cyanophyceae</taxon>
        <taxon>Oscillatoriophycideae</taxon>
        <taxon>Aerosakkonematales</taxon>
        <taxon>Aerosakkonemataceae</taxon>
        <taxon>Microseira</taxon>
    </lineage>
</organism>
<evidence type="ECO:0000313" key="2">
    <source>
        <dbReference type="EMBL" id="GET37438.1"/>
    </source>
</evidence>
<dbReference type="GO" id="GO:0009254">
    <property type="term" value="P:peptidoglycan turnover"/>
    <property type="evidence" value="ECO:0007669"/>
    <property type="project" value="InterPro"/>
</dbReference>